<sequence>MEVSAQTSDLEQISSWKDEVNSTRESIRSMRSHLEQLSISKTDDESLAQIEHFQNQFICQEEKADELRHDLKQSAKKISNNGQPPILHDDRPVDDFDVLQDRMHTFRKLYNELRDEFKAFSAFS</sequence>
<name>A0A1G7IHS3_CHIFI</name>
<gene>
    <name evidence="2" type="ORF">SAMN04488121_101846</name>
</gene>
<feature type="compositionally biased region" description="Polar residues" evidence="1">
    <location>
        <begin position="1"/>
        <end position="15"/>
    </location>
</feature>
<evidence type="ECO:0000313" key="2">
    <source>
        <dbReference type="EMBL" id="SDF11829.1"/>
    </source>
</evidence>
<evidence type="ECO:0000256" key="1">
    <source>
        <dbReference type="SAM" id="MobiDB-lite"/>
    </source>
</evidence>
<dbReference type="Proteomes" id="UP000199045">
    <property type="component" value="Unassembled WGS sequence"/>
</dbReference>
<dbReference type="STRING" id="104663.SAMN04488121_101846"/>
<evidence type="ECO:0000313" key="3">
    <source>
        <dbReference type="Proteomes" id="UP000199045"/>
    </source>
</evidence>
<dbReference type="AlphaFoldDB" id="A0A1G7IHS3"/>
<dbReference type="EMBL" id="FNBN01000001">
    <property type="protein sequence ID" value="SDF11829.1"/>
    <property type="molecule type" value="Genomic_DNA"/>
</dbReference>
<organism evidence="2 3">
    <name type="scientific">Chitinophaga filiformis</name>
    <name type="common">Myxococcus filiformis</name>
    <name type="synonym">Flexibacter filiformis</name>
    <dbReference type="NCBI Taxonomy" id="104663"/>
    <lineage>
        <taxon>Bacteria</taxon>
        <taxon>Pseudomonadati</taxon>
        <taxon>Bacteroidota</taxon>
        <taxon>Chitinophagia</taxon>
        <taxon>Chitinophagales</taxon>
        <taxon>Chitinophagaceae</taxon>
        <taxon>Chitinophaga</taxon>
    </lineage>
</organism>
<dbReference type="RefSeq" id="WP_089828964.1">
    <property type="nucleotide sequence ID" value="NZ_FNBN01000001.1"/>
</dbReference>
<dbReference type="OrthoDB" id="680366at2"/>
<proteinExistence type="predicted"/>
<feature type="compositionally biased region" description="Basic and acidic residues" evidence="1">
    <location>
        <begin position="16"/>
        <end position="28"/>
    </location>
</feature>
<protein>
    <submittedName>
        <fullName evidence="2">Uncharacterized protein</fullName>
    </submittedName>
</protein>
<reference evidence="2 3" key="1">
    <citation type="submission" date="2016-10" db="EMBL/GenBank/DDBJ databases">
        <authorList>
            <person name="de Groot N.N."/>
        </authorList>
    </citation>
    <scope>NUCLEOTIDE SEQUENCE [LARGE SCALE GENOMIC DNA]</scope>
    <source>
        <strain evidence="2 3">DSM 527</strain>
    </source>
</reference>
<feature type="region of interest" description="Disordered" evidence="1">
    <location>
        <begin position="1"/>
        <end position="28"/>
    </location>
</feature>
<accession>A0A1G7IHS3</accession>